<evidence type="ECO:0000313" key="3">
    <source>
        <dbReference type="Proteomes" id="UP000484842"/>
    </source>
</evidence>
<evidence type="ECO:0008006" key="4">
    <source>
        <dbReference type="Google" id="ProtNLM"/>
    </source>
</evidence>
<sequence length="176" mass="18467">MNKIVTLAIFSLGLAAAQTAPVNAGTHTITTTFGATVQPLCTMGDSETVAAGTSGAYNPNSKQSSYNSLTGSTVDYSVSLPGAGSSSSLVLRCQKGTNVQMQASSANGGFFKNTAGEGQLNYTFKAFLDKRTVQGVGGELYRPKFTIEIPAGQWNVPVNTQSMGYTDIITMTIEWN</sequence>
<keyword evidence="3" id="KW-1185">Reference proteome</keyword>
<evidence type="ECO:0000256" key="1">
    <source>
        <dbReference type="SAM" id="SignalP"/>
    </source>
</evidence>
<evidence type="ECO:0000313" key="2">
    <source>
        <dbReference type="EMBL" id="MPY66168.1"/>
    </source>
</evidence>
<protein>
    <recommendedName>
        <fullName evidence="4">Spore coat protein U domain-containing protein</fullName>
    </recommendedName>
</protein>
<keyword evidence="1" id="KW-0732">Signal</keyword>
<feature type="chain" id="PRO_5031267204" description="Spore coat protein U domain-containing protein" evidence="1">
    <location>
        <begin position="25"/>
        <end position="176"/>
    </location>
</feature>
<reference evidence="2 3" key="1">
    <citation type="submission" date="2019-10" db="EMBL/GenBank/DDBJ databases">
        <title>Deinococcus sp. isolated from soil.</title>
        <authorList>
            <person name="Li Y."/>
            <person name="Wang J."/>
        </authorList>
    </citation>
    <scope>NUCLEOTIDE SEQUENCE [LARGE SCALE GENOMIC DNA]</scope>
    <source>
        <strain evidence="2 3">SDU3-2</strain>
    </source>
</reference>
<name>A0A7X1NV06_9DEIO</name>
<feature type="signal peptide" evidence="1">
    <location>
        <begin position="1"/>
        <end position="24"/>
    </location>
</feature>
<dbReference type="EMBL" id="WBSL01000001">
    <property type="protein sequence ID" value="MPY66168.1"/>
    <property type="molecule type" value="Genomic_DNA"/>
</dbReference>
<accession>A0A7X1NV06</accession>
<organism evidence="2 3">
    <name type="scientific">Deinococcus terrestris</name>
    <dbReference type="NCBI Taxonomy" id="2651870"/>
    <lineage>
        <taxon>Bacteria</taxon>
        <taxon>Thermotogati</taxon>
        <taxon>Deinococcota</taxon>
        <taxon>Deinococci</taxon>
        <taxon>Deinococcales</taxon>
        <taxon>Deinococcaceae</taxon>
        <taxon>Deinococcus</taxon>
    </lineage>
</organism>
<dbReference type="AlphaFoldDB" id="A0A7X1NV06"/>
<dbReference type="Proteomes" id="UP000484842">
    <property type="component" value="Unassembled WGS sequence"/>
</dbReference>
<comment type="caution">
    <text evidence="2">The sequence shown here is derived from an EMBL/GenBank/DDBJ whole genome shotgun (WGS) entry which is preliminary data.</text>
</comment>
<dbReference type="RefSeq" id="WP_152869597.1">
    <property type="nucleotide sequence ID" value="NZ_WBSL01000001.1"/>
</dbReference>
<gene>
    <name evidence="2" type="ORF">F8S09_05575</name>
</gene>
<proteinExistence type="predicted"/>